<proteinExistence type="predicted"/>
<dbReference type="GeneTree" id="ENSGT00390000008330"/>
<reference evidence="3" key="3">
    <citation type="submission" date="2025-09" db="UniProtKB">
        <authorList>
            <consortium name="Ensembl"/>
        </authorList>
    </citation>
    <scope>IDENTIFICATION</scope>
</reference>
<dbReference type="PANTHER" id="PTHR33667:SF7">
    <property type="entry name" value="RIKEN CDNA 1810020O05 GENE"/>
    <property type="match status" value="1"/>
</dbReference>
<reference evidence="3" key="1">
    <citation type="submission" date="2021-04" db="EMBL/GenBank/DDBJ databases">
        <authorList>
            <consortium name="Wellcome Sanger Institute Data Sharing"/>
        </authorList>
    </citation>
    <scope>NUCLEOTIDE SEQUENCE [LARGE SCALE GENOMIC DNA]</scope>
</reference>
<evidence type="ECO:0000313" key="3">
    <source>
        <dbReference type="Ensembl" id="ENSATEP00000059338.1"/>
    </source>
</evidence>
<evidence type="ECO:0000259" key="2">
    <source>
        <dbReference type="Pfam" id="PF15084"/>
    </source>
</evidence>
<reference evidence="3" key="2">
    <citation type="submission" date="2025-08" db="UniProtKB">
        <authorList>
            <consortium name="Ensembl"/>
        </authorList>
    </citation>
    <scope>IDENTIFICATION</scope>
</reference>
<feature type="domain" description="DUF4550" evidence="2">
    <location>
        <begin position="91"/>
        <end position="188"/>
    </location>
</feature>
<feature type="region of interest" description="Disordered" evidence="1">
    <location>
        <begin position="1"/>
        <end position="21"/>
    </location>
</feature>
<dbReference type="PANTHER" id="PTHR33667">
    <property type="entry name" value="SI:DKEY-57N24.6"/>
    <property type="match status" value="1"/>
</dbReference>
<protein>
    <recommendedName>
        <fullName evidence="2">DUF4550 domain-containing protein</fullName>
    </recommendedName>
</protein>
<dbReference type="AlphaFoldDB" id="A0A7N6BD28"/>
<sequence>MSDTGLYSSQPDCDNGEVAEKEQEDVLVLETDLSSEQGLENMLSSREDVTSQPDDCSHYVTWTVYIALAVPRANKGSSTVLAKAHRAQSCYHIEYKLLSSDTEPVKVDLVLFGPVAKMYREDEFQVTITCNLSVTWHEGDQMWICWSQNFNIRVTRNLLISLHSHKIKLQIWNSKDKLCSQARYERLKVFRIPQDQSEDTHECMHTSVSDLISLPIILKYLYQNCNSSIFNNLFVDKNLDPQIKMGFQNLTSDACDLEDMKKNGSTSVEFSPIHLLAGEIPFYSSSCMFLLAMASLTTESQKNYI</sequence>
<dbReference type="Ensembl" id="ENSATET00000063647.1">
    <property type="protein sequence ID" value="ENSATEP00000059338.1"/>
    <property type="gene ID" value="ENSATEG00000029300.2"/>
</dbReference>
<dbReference type="Pfam" id="PF15084">
    <property type="entry name" value="DUF4550"/>
    <property type="match status" value="1"/>
</dbReference>
<dbReference type="InterPro" id="IPR027876">
    <property type="entry name" value="DUF4550"/>
</dbReference>
<organism evidence="3 4">
    <name type="scientific">Anabas testudineus</name>
    <name type="common">Climbing perch</name>
    <name type="synonym">Anthias testudineus</name>
    <dbReference type="NCBI Taxonomy" id="64144"/>
    <lineage>
        <taxon>Eukaryota</taxon>
        <taxon>Metazoa</taxon>
        <taxon>Chordata</taxon>
        <taxon>Craniata</taxon>
        <taxon>Vertebrata</taxon>
        <taxon>Euteleostomi</taxon>
        <taxon>Actinopterygii</taxon>
        <taxon>Neopterygii</taxon>
        <taxon>Teleostei</taxon>
        <taxon>Neoteleostei</taxon>
        <taxon>Acanthomorphata</taxon>
        <taxon>Anabantaria</taxon>
        <taxon>Anabantiformes</taxon>
        <taxon>Anabantoidei</taxon>
        <taxon>Anabantidae</taxon>
        <taxon>Anabas</taxon>
    </lineage>
</organism>
<dbReference type="Proteomes" id="UP000265040">
    <property type="component" value="Chromosome 5"/>
</dbReference>
<name>A0A7N6BD28_ANATE</name>
<keyword evidence="4" id="KW-1185">Reference proteome</keyword>
<accession>A0A7N6BD28</accession>
<evidence type="ECO:0000313" key="4">
    <source>
        <dbReference type="Proteomes" id="UP000265040"/>
    </source>
</evidence>
<evidence type="ECO:0000256" key="1">
    <source>
        <dbReference type="SAM" id="MobiDB-lite"/>
    </source>
</evidence>
<feature type="compositionally biased region" description="Polar residues" evidence="1">
    <location>
        <begin position="1"/>
        <end position="12"/>
    </location>
</feature>